<keyword evidence="6 12" id="KW-0732">Signal</keyword>
<dbReference type="Gene3D" id="2.60.40.1180">
    <property type="entry name" value="Golgi alpha-mannosidase II"/>
    <property type="match status" value="1"/>
</dbReference>
<dbReference type="SUPFAM" id="SSF74650">
    <property type="entry name" value="Galactose mutarotase-like"/>
    <property type="match status" value="1"/>
</dbReference>
<dbReference type="PANTHER" id="PTHR11607:SF3">
    <property type="entry name" value="LYSOSOMAL ALPHA-MANNOSIDASE"/>
    <property type="match status" value="1"/>
</dbReference>
<dbReference type="InterPro" id="IPR027291">
    <property type="entry name" value="Glyco_hydro_38_N_sf"/>
</dbReference>
<dbReference type="CDD" id="cd10810">
    <property type="entry name" value="GH38N_AMII_LAM_like"/>
    <property type="match status" value="1"/>
</dbReference>
<evidence type="ECO:0000256" key="12">
    <source>
        <dbReference type="SAM" id="SignalP"/>
    </source>
</evidence>
<dbReference type="GO" id="GO:0046872">
    <property type="term" value="F:metal ion binding"/>
    <property type="evidence" value="ECO:0007669"/>
    <property type="project" value="UniProtKB-KW"/>
</dbReference>
<keyword evidence="11" id="KW-0326">Glycosidase</keyword>
<dbReference type="InterPro" id="IPR048534">
    <property type="entry name" value="Man2a1-like_dom"/>
</dbReference>
<dbReference type="GO" id="GO:0004559">
    <property type="term" value="F:alpha-mannosidase activity"/>
    <property type="evidence" value="ECO:0007669"/>
    <property type="project" value="UniProtKB-EC"/>
</dbReference>
<dbReference type="SUPFAM" id="SSF88688">
    <property type="entry name" value="Families 57/38 glycoside transferase middle domain"/>
    <property type="match status" value="1"/>
</dbReference>
<accession>A0A914C8W2</accession>
<dbReference type="EC" id="3.2.1.24" evidence="4"/>
<dbReference type="Pfam" id="PF09261">
    <property type="entry name" value="Alpha-mann_mid"/>
    <property type="match status" value="1"/>
</dbReference>
<protein>
    <recommendedName>
        <fullName evidence="4">alpha-mannosidase</fullName>
        <ecNumber evidence="4">3.2.1.24</ecNumber>
    </recommendedName>
</protein>
<dbReference type="InterPro" id="IPR015341">
    <property type="entry name" value="Glyco_hydro_38_cen"/>
</dbReference>
<evidence type="ECO:0000256" key="9">
    <source>
        <dbReference type="ARBA" id="ARBA00023157"/>
    </source>
</evidence>
<keyword evidence="5" id="KW-0479">Metal-binding</keyword>
<evidence type="ECO:0000256" key="8">
    <source>
        <dbReference type="ARBA" id="ARBA00022833"/>
    </source>
</evidence>
<dbReference type="InterPro" id="IPR028995">
    <property type="entry name" value="Glyco_hydro_57/38_cen_sf"/>
</dbReference>
<dbReference type="AlphaFoldDB" id="A0A914C8W2"/>
<dbReference type="Pfam" id="PF21260">
    <property type="entry name" value="Laman-like_dom"/>
    <property type="match status" value="1"/>
</dbReference>
<evidence type="ECO:0000256" key="4">
    <source>
        <dbReference type="ARBA" id="ARBA00012752"/>
    </source>
</evidence>
<dbReference type="InterPro" id="IPR041147">
    <property type="entry name" value="GH38_C"/>
</dbReference>
<evidence type="ECO:0000256" key="6">
    <source>
        <dbReference type="ARBA" id="ARBA00022729"/>
    </source>
</evidence>
<dbReference type="Pfam" id="PF01074">
    <property type="entry name" value="Glyco_hydro_38N"/>
    <property type="match status" value="1"/>
</dbReference>
<evidence type="ECO:0000313" key="15">
    <source>
        <dbReference type="WBParaSite" id="ACRNAN_Path_572.g2143.t1"/>
    </source>
</evidence>
<evidence type="ECO:0000256" key="10">
    <source>
        <dbReference type="ARBA" id="ARBA00023180"/>
    </source>
</evidence>
<organism evidence="14 15">
    <name type="scientific">Acrobeloides nanus</name>
    <dbReference type="NCBI Taxonomy" id="290746"/>
    <lineage>
        <taxon>Eukaryota</taxon>
        <taxon>Metazoa</taxon>
        <taxon>Ecdysozoa</taxon>
        <taxon>Nematoda</taxon>
        <taxon>Chromadorea</taxon>
        <taxon>Rhabditida</taxon>
        <taxon>Tylenchina</taxon>
        <taxon>Cephalobomorpha</taxon>
        <taxon>Cephaloboidea</taxon>
        <taxon>Cephalobidae</taxon>
        <taxon>Acrobeloides</taxon>
    </lineage>
</organism>
<dbReference type="InterPro" id="IPR013780">
    <property type="entry name" value="Glyco_hydro_b"/>
</dbReference>
<dbReference type="SUPFAM" id="SSF88713">
    <property type="entry name" value="Glycoside hydrolase/deacetylase"/>
    <property type="match status" value="1"/>
</dbReference>
<evidence type="ECO:0000256" key="5">
    <source>
        <dbReference type="ARBA" id="ARBA00022723"/>
    </source>
</evidence>
<dbReference type="InterPro" id="IPR037094">
    <property type="entry name" value="Glyco_hydro_38_cen_sf"/>
</dbReference>
<dbReference type="Gene3D" id="2.60.40.1360">
    <property type="match status" value="1"/>
</dbReference>
<reference evidence="15" key="1">
    <citation type="submission" date="2022-11" db="UniProtKB">
        <authorList>
            <consortium name="WormBaseParasite"/>
        </authorList>
    </citation>
    <scope>IDENTIFICATION</scope>
</reference>
<dbReference type="FunFam" id="1.20.1270.50:FF:000002">
    <property type="entry name" value="Alpha-mannosidase"/>
    <property type="match status" value="1"/>
</dbReference>
<dbReference type="Proteomes" id="UP000887540">
    <property type="component" value="Unplaced"/>
</dbReference>
<evidence type="ECO:0000259" key="13">
    <source>
        <dbReference type="SMART" id="SM00872"/>
    </source>
</evidence>
<evidence type="ECO:0000256" key="2">
    <source>
        <dbReference type="ARBA" id="ARBA00001947"/>
    </source>
</evidence>
<dbReference type="Gene3D" id="1.20.1270.50">
    <property type="entry name" value="Glycoside hydrolase family 38, central domain"/>
    <property type="match status" value="2"/>
</dbReference>
<dbReference type="InterPro" id="IPR011330">
    <property type="entry name" value="Glyco_hydro/deAcase_b/a-brl"/>
</dbReference>
<keyword evidence="7" id="KW-0378">Hydrolase</keyword>
<keyword evidence="8" id="KW-0862">Zinc</keyword>
<evidence type="ECO:0000313" key="14">
    <source>
        <dbReference type="Proteomes" id="UP000887540"/>
    </source>
</evidence>
<feature type="chain" id="PRO_5038101008" description="alpha-mannosidase" evidence="12">
    <location>
        <begin position="19"/>
        <end position="860"/>
    </location>
</feature>
<comment type="similarity">
    <text evidence="3">Belongs to the glycosyl hydrolase 38 family.</text>
</comment>
<dbReference type="Gene3D" id="3.20.110.10">
    <property type="entry name" value="Glycoside hydrolase 38, N terminal domain"/>
    <property type="match status" value="1"/>
</dbReference>
<evidence type="ECO:0000256" key="1">
    <source>
        <dbReference type="ARBA" id="ARBA00000365"/>
    </source>
</evidence>
<dbReference type="PANTHER" id="PTHR11607">
    <property type="entry name" value="ALPHA-MANNOSIDASE"/>
    <property type="match status" value="1"/>
</dbReference>
<feature type="domain" description="Glycoside hydrolase family 38 central" evidence="13">
    <location>
        <begin position="357"/>
        <end position="433"/>
    </location>
</feature>
<dbReference type="InterPro" id="IPR050843">
    <property type="entry name" value="Glycosyl_Hydrlase_38"/>
</dbReference>
<dbReference type="GO" id="GO:0030246">
    <property type="term" value="F:carbohydrate binding"/>
    <property type="evidence" value="ECO:0007669"/>
    <property type="project" value="InterPro"/>
</dbReference>
<dbReference type="Pfam" id="PF17677">
    <property type="entry name" value="Glyco_hydro38C2"/>
    <property type="match status" value="1"/>
</dbReference>
<keyword evidence="14" id="KW-1185">Reference proteome</keyword>
<sequence>MLSPVLIWLIFGITGISCADKCSWTNCPKWPKIEGGINVHIIPHTHDDLGWIKTVDEYYTGSKSKLVPVGVQYIFNTVIDELQKSPDRRFSYAETGFLTRWLEDHDSKQIDTLKRLVSTGQFEFIGGGWVQPDEAASHYVELIDQYTLGLRKLNETFGECGRPKVAWQIDPFGHSREHANLVALIGYEALFFSRIHYLDQDVRIRDKNLEFIWNASDDLKTNILTGIFYLWGYGPPPGFCYDALCNDEPIIDNIALEGYNIDERVDQFLKYVKEKASHQKHNNVMILMGGDFTFSNANMWYTNLDKLIRAANSKSKETKITLTYSTPTCYVQALNAAGPSLSQKSDDFFPYASSNHSYWTGYFTSKPALKGLIRKSSSILQLVRQLNSFATSKNGEDLRGVEVLERAVGLSMHHDAVTGTSKENVTRDYERRLLRGINVGEEILNKAVQKLAKKGKNSTELPRQTLCNLLNESVCEASRQKKFTVTVFNGNAHEMNSIARIPYYGSSCIVKSADNEEVVHQIGKTFFPQTHKNISGIAPNELTFSVRVPALGFKTYFVNEEAVSHIEGLKSTVSSTKRRIRKKKATTKTISNSIIRLSFNEDGYLAQMKDLKTGTVHELSQEFFYYEGMSDLNHTTQATGAYIFRPIENESKRFESKIQLEIIELHRRAFHDDSWGVEEPLDEPGEDGRGLVVRGKHWLLLGTPDEILQLQRTAAYELFYEPTITFATYESIDVYNKNFVGEFSGITKALPPEINLLTLKRLSPDSILLRLEHIFQNGENPNLSTPIKLDIENLFTRFEIISMEELNLAGNVQSGIIRNWPNSWNSSKRRVKNLPREGISVELKPMEIKTWRLSVIEKMP</sequence>
<dbReference type="GO" id="GO:0005764">
    <property type="term" value="C:lysosome"/>
    <property type="evidence" value="ECO:0007669"/>
    <property type="project" value="TreeGrafter"/>
</dbReference>
<keyword evidence="10" id="KW-0325">Glycoprotein</keyword>
<dbReference type="InterPro" id="IPR000602">
    <property type="entry name" value="Glyco_hydro_38_N"/>
</dbReference>
<feature type="signal peptide" evidence="12">
    <location>
        <begin position="1"/>
        <end position="18"/>
    </location>
</feature>
<dbReference type="FunFam" id="1.20.1270.50:FF:000003">
    <property type="entry name" value="Alpha-mannosidase"/>
    <property type="match status" value="1"/>
</dbReference>
<proteinExistence type="inferred from homology"/>
<evidence type="ECO:0000256" key="3">
    <source>
        <dbReference type="ARBA" id="ARBA00009792"/>
    </source>
</evidence>
<evidence type="ECO:0000256" key="7">
    <source>
        <dbReference type="ARBA" id="ARBA00022801"/>
    </source>
</evidence>
<name>A0A914C8W2_9BILA</name>
<comment type="cofactor">
    <cofactor evidence="2">
        <name>Zn(2+)</name>
        <dbReference type="ChEBI" id="CHEBI:29105"/>
    </cofactor>
</comment>
<dbReference type="FunFam" id="3.20.110.10:FF:000001">
    <property type="entry name" value="Alpha-mannosidase"/>
    <property type="match status" value="1"/>
</dbReference>
<keyword evidence="9" id="KW-1015">Disulfide bond</keyword>
<comment type="catalytic activity">
    <reaction evidence="1">
        <text>Hydrolysis of terminal, non-reducing alpha-D-mannose residues in alpha-D-mannosides.</text>
        <dbReference type="EC" id="3.2.1.24"/>
    </reaction>
</comment>
<dbReference type="GO" id="GO:0006013">
    <property type="term" value="P:mannose metabolic process"/>
    <property type="evidence" value="ECO:0007669"/>
    <property type="project" value="InterPro"/>
</dbReference>
<dbReference type="Gene3D" id="2.70.98.30">
    <property type="entry name" value="Golgi alpha-mannosidase II, domain 4"/>
    <property type="match status" value="2"/>
</dbReference>
<dbReference type="InterPro" id="IPR011013">
    <property type="entry name" value="Gal_mutarotase_sf_dom"/>
</dbReference>
<dbReference type="SMART" id="SM00872">
    <property type="entry name" value="Alpha-mann_mid"/>
    <property type="match status" value="1"/>
</dbReference>
<evidence type="ECO:0000256" key="11">
    <source>
        <dbReference type="ARBA" id="ARBA00023295"/>
    </source>
</evidence>
<dbReference type="WBParaSite" id="ACRNAN_Path_572.g2143.t1">
    <property type="protein sequence ID" value="ACRNAN_Path_572.g2143.t1"/>
    <property type="gene ID" value="ACRNAN_Path_572.g2143"/>
</dbReference>